<accession>A0AAD7J8W2</accession>
<dbReference type="EMBL" id="JARJLG010000052">
    <property type="protein sequence ID" value="KAJ7759373.1"/>
    <property type="molecule type" value="Genomic_DNA"/>
</dbReference>
<gene>
    <name evidence="1" type="ORF">DFH07DRAFT_772188</name>
</gene>
<comment type="caution">
    <text evidence="1">The sequence shown here is derived from an EMBL/GenBank/DDBJ whole genome shotgun (WGS) entry which is preliminary data.</text>
</comment>
<evidence type="ECO:0000313" key="2">
    <source>
        <dbReference type="Proteomes" id="UP001215280"/>
    </source>
</evidence>
<proteinExistence type="predicted"/>
<reference evidence="1" key="1">
    <citation type="submission" date="2023-03" db="EMBL/GenBank/DDBJ databases">
        <title>Massive genome expansion in bonnet fungi (Mycena s.s.) driven by repeated elements and novel gene families across ecological guilds.</title>
        <authorList>
            <consortium name="Lawrence Berkeley National Laboratory"/>
            <person name="Harder C.B."/>
            <person name="Miyauchi S."/>
            <person name="Viragh M."/>
            <person name="Kuo A."/>
            <person name="Thoen E."/>
            <person name="Andreopoulos B."/>
            <person name="Lu D."/>
            <person name="Skrede I."/>
            <person name="Drula E."/>
            <person name="Henrissat B."/>
            <person name="Morin E."/>
            <person name="Kohler A."/>
            <person name="Barry K."/>
            <person name="LaButti K."/>
            <person name="Morin E."/>
            <person name="Salamov A."/>
            <person name="Lipzen A."/>
            <person name="Mereny Z."/>
            <person name="Hegedus B."/>
            <person name="Baldrian P."/>
            <person name="Stursova M."/>
            <person name="Weitz H."/>
            <person name="Taylor A."/>
            <person name="Grigoriev I.V."/>
            <person name="Nagy L.G."/>
            <person name="Martin F."/>
            <person name="Kauserud H."/>
        </authorList>
    </citation>
    <scope>NUCLEOTIDE SEQUENCE</scope>
    <source>
        <strain evidence="1">CBHHK188m</strain>
    </source>
</reference>
<name>A0AAD7J8W2_9AGAR</name>
<keyword evidence="2" id="KW-1185">Reference proteome</keyword>
<evidence type="ECO:0000313" key="1">
    <source>
        <dbReference type="EMBL" id="KAJ7759373.1"/>
    </source>
</evidence>
<dbReference type="AlphaFoldDB" id="A0AAD7J8W2"/>
<sequence length="311" mass="34539">MWMEFYRVVYDGGDGSDEGQKEESSGELHFRVVGDVEMDGWQIEHKLRTAMGGESMVKALNYFIHYICRAELRRGCQLGEATTFVVVFYQVNQAPEESTVLPPSTPLMEAAKVSLQLQSLYVSEAFVDLGHFPDLTGSKSLSLTDCEEPSHSKFLHGRCVSFGSVPRGADVAFESSSLIVEKYGTELGIGWKEIGLRRVINKPGHSAWSAIADFQFAPYYPDMFRTVQAATANASNISNIMLPMSKHLRDRAAEVSDKSGHPLTGIGLDVLYQGKLKAMLMVKDSKVKTLTSPVNHTPDVLKEVLRCYFLK</sequence>
<protein>
    <submittedName>
        <fullName evidence="1">Uncharacterized protein</fullName>
    </submittedName>
</protein>
<dbReference type="Proteomes" id="UP001215280">
    <property type="component" value="Unassembled WGS sequence"/>
</dbReference>
<organism evidence="1 2">
    <name type="scientific">Mycena maculata</name>
    <dbReference type="NCBI Taxonomy" id="230809"/>
    <lineage>
        <taxon>Eukaryota</taxon>
        <taxon>Fungi</taxon>
        <taxon>Dikarya</taxon>
        <taxon>Basidiomycota</taxon>
        <taxon>Agaricomycotina</taxon>
        <taxon>Agaricomycetes</taxon>
        <taxon>Agaricomycetidae</taxon>
        <taxon>Agaricales</taxon>
        <taxon>Marasmiineae</taxon>
        <taxon>Mycenaceae</taxon>
        <taxon>Mycena</taxon>
    </lineage>
</organism>